<dbReference type="InterPro" id="IPR010982">
    <property type="entry name" value="Lambda_DNA-bd_dom_sf"/>
</dbReference>
<organism evidence="3 4">
    <name type="scientific">Henriciella barbarensis</name>
    <dbReference type="NCBI Taxonomy" id="86342"/>
    <lineage>
        <taxon>Bacteria</taxon>
        <taxon>Pseudomonadati</taxon>
        <taxon>Pseudomonadota</taxon>
        <taxon>Alphaproteobacteria</taxon>
        <taxon>Hyphomonadales</taxon>
        <taxon>Hyphomonadaceae</taxon>
        <taxon>Henriciella</taxon>
    </lineage>
</organism>
<reference evidence="3 4" key="1">
    <citation type="submission" date="2018-08" db="EMBL/GenBank/DDBJ databases">
        <title>Henriciella mobilis sp. nov., isolated from seawater.</title>
        <authorList>
            <person name="Cheng H."/>
            <person name="Wu Y.-H."/>
            <person name="Xu X.-W."/>
            <person name="Guo L.-L."/>
        </authorList>
    </citation>
    <scope>NUCLEOTIDE SEQUENCE [LARGE SCALE GENOMIC DNA]</scope>
    <source>
        <strain evidence="3 4">CCUG66934</strain>
    </source>
</reference>
<accession>A0A399QRH6</accession>
<proteinExistence type="predicted"/>
<dbReference type="Gene3D" id="1.10.260.40">
    <property type="entry name" value="lambda repressor-like DNA-binding domains"/>
    <property type="match status" value="1"/>
</dbReference>
<dbReference type="Proteomes" id="UP000265431">
    <property type="component" value="Unassembled WGS sequence"/>
</dbReference>
<dbReference type="InterPro" id="IPR001387">
    <property type="entry name" value="Cro/C1-type_HTH"/>
</dbReference>
<feature type="domain" description="HTH cro/C1-type" evidence="2">
    <location>
        <begin position="12"/>
        <end position="65"/>
    </location>
</feature>
<dbReference type="InterPro" id="IPR050807">
    <property type="entry name" value="TransReg_Diox_bact_type"/>
</dbReference>
<dbReference type="OrthoDB" id="9815697at2"/>
<dbReference type="GO" id="GO:0003677">
    <property type="term" value="F:DNA binding"/>
    <property type="evidence" value="ECO:0007669"/>
    <property type="project" value="UniProtKB-KW"/>
</dbReference>
<protein>
    <submittedName>
        <fullName evidence="3">XRE family transcriptional regulator</fullName>
    </submittedName>
</protein>
<keyword evidence="1" id="KW-0238">DNA-binding</keyword>
<dbReference type="PROSITE" id="PS50943">
    <property type="entry name" value="HTH_CROC1"/>
    <property type="match status" value="1"/>
</dbReference>
<dbReference type="GO" id="GO:0003700">
    <property type="term" value="F:DNA-binding transcription factor activity"/>
    <property type="evidence" value="ECO:0007669"/>
    <property type="project" value="TreeGrafter"/>
</dbReference>
<dbReference type="GO" id="GO:0005829">
    <property type="term" value="C:cytosol"/>
    <property type="evidence" value="ECO:0007669"/>
    <property type="project" value="TreeGrafter"/>
</dbReference>
<evidence type="ECO:0000259" key="2">
    <source>
        <dbReference type="PROSITE" id="PS50943"/>
    </source>
</evidence>
<gene>
    <name evidence="3" type="ORF">D1224_14240</name>
</gene>
<dbReference type="SUPFAM" id="SSF47413">
    <property type="entry name" value="lambda repressor-like DNA-binding domains"/>
    <property type="match status" value="1"/>
</dbReference>
<dbReference type="CDD" id="cd00093">
    <property type="entry name" value="HTH_XRE"/>
    <property type="match status" value="1"/>
</dbReference>
<dbReference type="PANTHER" id="PTHR46797:SF1">
    <property type="entry name" value="METHYLPHOSPHONATE SYNTHASE"/>
    <property type="match status" value="1"/>
</dbReference>
<keyword evidence="4" id="KW-1185">Reference proteome</keyword>
<comment type="caution">
    <text evidence="3">The sequence shown here is derived from an EMBL/GenBank/DDBJ whole genome shotgun (WGS) entry which is preliminary data.</text>
</comment>
<dbReference type="RefSeq" id="WP_119380621.1">
    <property type="nucleotide sequence ID" value="NZ_QWGB01000011.1"/>
</dbReference>
<evidence type="ECO:0000313" key="4">
    <source>
        <dbReference type="Proteomes" id="UP000265431"/>
    </source>
</evidence>
<dbReference type="Pfam" id="PF01381">
    <property type="entry name" value="HTH_3"/>
    <property type="match status" value="1"/>
</dbReference>
<evidence type="ECO:0000256" key="1">
    <source>
        <dbReference type="ARBA" id="ARBA00023125"/>
    </source>
</evidence>
<evidence type="ECO:0000313" key="3">
    <source>
        <dbReference type="EMBL" id="RIJ20775.1"/>
    </source>
</evidence>
<sequence>MDVRVLVGANTKRLRRLKGWSQEELAHQSGLHRTYISGVERGVRNPTVTVLSQLASALDASPGEFFKPVSALKG</sequence>
<dbReference type="EMBL" id="QWGB01000011">
    <property type="protein sequence ID" value="RIJ20775.1"/>
    <property type="molecule type" value="Genomic_DNA"/>
</dbReference>
<name>A0A399QRH6_9PROT</name>
<dbReference type="AlphaFoldDB" id="A0A399QRH6"/>
<dbReference type="SMART" id="SM00530">
    <property type="entry name" value="HTH_XRE"/>
    <property type="match status" value="1"/>
</dbReference>
<dbReference type="PANTHER" id="PTHR46797">
    <property type="entry name" value="HTH-TYPE TRANSCRIPTIONAL REGULATOR"/>
    <property type="match status" value="1"/>
</dbReference>